<dbReference type="Gene3D" id="3.20.20.30">
    <property type="entry name" value="Luciferase-like domain"/>
    <property type="match status" value="1"/>
</dbReference>
<dbReference type="InterPro" id="IPR019949">
    <property type="entry name" value="CmoO-like"/>
</dbReference>
<dbReference type="GO" id="GO:0005829">
    <property type="term" value="C:cytosol"/>
    <property type="evidence" value="ECO:0007669"/>
    <property type="project" value="TreeGrafter"/>
</dbReference>
<sequence>MPAIPISVLELAPIPQGGDAALAIERTVETAQHAETLGFRRVWLAEHHNMEFIASSSPALLIGHVAGKTSRIRVGSGGIMLPNHSPLVVAEQFGTLATMYPGRIDLGLGRAPGTDQLTARVLRRDNTDTAYHFPQDVAQLQQYFSEENSLSSVRAFPAEGLEVPIWILGSSTDSAYLAAKMGLPYAFAAHFAPAQFRQAIEIYRKNFTPSDALGMPYVMACVNVVGADTDEEAEHLRSSLIRMFVGIITNQRVPLAPPGPLPEAYHIPEIKAMADKMLACSFFGSQETLQQNLGAFIEETGIDELMVATYIFDREKKKKSYTILREAIHQLSSVGFDY</sequence>
<evidence type="ECO:0000256" key="2">
    <source>
        <dbReference type="ARBA" id="ARBA00074555"/>
    </source>
</evidence>
<feature type="domain" description="Luciferase-like" evidence="3">
    <location>
        <begin position="16"/>
        <end position="263"/>
    </location>
</feature>
<comment type="caution">
    <text evidence="4">The sequence shown here is derived from an EMBL/GenBank/DDBJ whole genome shotgun (WGS) entry which is preliminary data.</text>
</comment>
<keyword evidence="5" id="KW-1185">Reference proteome</keyword>
<dbReference type="Pfam" id="PF00296">
    <property type="entry name" value="Bac_luciferase"/>
    <property type="match status" value="1"/>
</dbReference>
<evidence type="ECO:0000256" key="1">
    <source>
        <dbReference type="ARBA" id="ARBA00007789"/>
    </source>
</evidence>
<dbReference type="Proteomes" id="UP000289455">
    <property type="component" value="Unassembled WGS sequence"/>
</dbReference>
<dbReference type="InterPro" id="IPR050766">
    <property type="entry name" value="Bact_Lucif_Oxidored"/>
</dbReference>
<dbReference type="EMBL" id="SDHY01000002">
    <property type="protein sequence ID" value="RXK50963.1"/>
    <property type="molecule type" value="Genomic_DNA"/>
</dbReference>
<reference evidence="4 5" key="1">
    <citation type="submission" date="2019-01" db="EMBL/GenBank/DDBJ databases">
        <title>Cytophagaceae bacterium strain CAR-16.</title>
        <authorList>
            <person name="Chen W.-M."/>
        </authorList>
    </citation>
    <scope>NUCLEOTIDE SEQUENCE [LARGE SCALE GENOMIC DNA]</scope>
    <source>
        <strain evidence="4 5">CAR-16</strain>
    </source>
</reference>
<evidence type="ECO:0000313" key="5">
    <source>
        <dbReference type="Proteomes" id="UP000289455"/>
    </source>
</evidence>
<evidence type="ECO:0000259" key="3">
    <source>
        <dbReference type="Pfam" id="PF00296"/>
    </source>
</evidence>
<dbReference type="NCBIfam" id="TIGR03558">
    <property type="entry name" value="oxido_grp_1"/>
    <property type="match status" value="1"/>
</dbReference>
<comment type="similarity">
    <text evidence="1">To bacterial alkanal monooxygenase alpha and beta chains.</text>
</comment>
<protein>
    <recommendedName>
        <fullName evidence="2">Luciferase-like monooxygenase</fullName>
    </recommendedName>
</protein>
<dbReference type="RefSeq" id="WP_129026573.1">
    <property type="nucleotide sequence ID" value="NZ_SDHY01000002.1"/>
</dbReference>
<dbReference type="PANTHER" id="PTHR30137:SF6">
    <property type="entry name" value="LUCIFERASE-LIKE MONOOXYGENASE"/>
    <property type="match status" value="1"/>
</dbReference>
<proteinExistence type="predicted"/>
<organism evidence="4 5">
    <name type="scientific">Aquirufa rosea</name>
    <dbReference type="NCBI Taxonomy" id="2509241"/>
    <lineage>
        <taxon>Bacteria</taxon>
        <taxon>Pseudomonadati</taxon>
        <taxon>Bacteroidota</taxon>
        <taxon>Cytophagia</taxon>
        <taxon>Cytophagales</taxon>
        <taxon>Flectobacillaceae</taxon>
        <taxon>Aquirufa</taxon>
    </lineage>
</organism>
<dbReference type="GO" id="GO:0016705">
    <property type="term" value="F:oxidoreductase activity, acting on paired donors, with incorporation or reduction of molecular oxygen"/>
    <property type="evidence" value="ECO:0007669"/>
    <property type="project" value="InterPro"/>
</dbReference>
<dbReference type="OrthoDB" id="9780518at2"/>
<dbReference type="InterPro" id="IPR036661">
    <property type="entry name" value="Luciferase-like_sf"/>
</dbReference>
<name>A0A4Q1C1C4_9BACT</name>
<dbReference type="SUPFAM" id="SSF51679">
    <property type="entry name" value="Bacterial luciferase-like"/>
    <property type="match status" value="1"/>
</dbReference>
<accession>A0A4Q1C1C4</accession>
<dbReference type="FunFam" id="3.20.20.30:FF:000002">
    <property type="entry name" value="LLM class flavin-dependent oxidoreductase"/>
    <property type="match status" value="1"/>
</dbReference>
<dbReference type="InterPro" id="IPR011251">
    <property type="entry name" value="Luciferase-like_dom"/>
</dbReference>
<dbReference type="AlphaFoldDB" id="A0A4Q1C1C4"/>
<dbReference type="PANTHER" id="PTHR30137">
    <property type="entry name" value="LUCIFERASE-LIKE MONOOXYGENASE"/>
    <property type="match status" value="1"/>
</dbReference>
<gene>
    <name evidence="4" type="ORF">ESB04_04730</name>
</gene>
<evidence type="ECO:0000313" key="4">
    <source>
        <dbReference type="EMBL" id="RXK50963.1"/>
    </source>
</evidence>